<protein>
    <recommendedName>
        <fullName evidence="4">HTH gntR-type domain-containing protein</fullName>
    </recommendedName>
</protein>
<accession>A0ABP8W1M3</accession>
<evidence type="ECO:0000313" key="5">
    <source>
        <dbReference type="EMBL" id="GAA4678180.1"/>
    </source>
</evidence>
<dbReference type="PANTHER" id="PTHR43537:SF24">
    <property type="entry name" value="GLUCONATE OPERON TRANSCRIPTIONAL REPRESSOR"/>
    <property type="match status" value="1"/>
</dbReference>
<dbReference type="SUPFAM" id="SSF46785">
    <property type="entry name" value="Winged helix' DNA-binding domain"/>
    <property type="match status" value="1"/>
</dbReference>
<dbReference type="InterPro" id="IPR036388">
    <property type="entry name" value="WH-like_DNA-bd_sf"/>
</dbReference>
<comment type="caution">
    <text evidence="5">The sequence shown here is derived from an EMBL/GenBank/DDBJ whole genome shotgun (WGS) entry which is preliminary data.</text>
</comment>
<dbReference type="InterPro" id="IPR036390">
    <property type="entry name" value="WH_DNA-bd_sf"/>
</dbReference>
<organism evidence="5 6">
    <name type="scientific">Frondihabitans cladoniiphilus</name>
    <dbReference type="NCBI Taxonomy" id="715785"/>
    <lineage>
        <taxon>Bacteria</taxon>
        <taxon>Bacillati</taxon>
        <taxon>Actinomycetota</taxon>
        <taxon>Actinomycetes</taxon>
        <taxon>Micrococcales</taxon>
        <taxon>Microbacteriaceae</taxon>
        <taxon>Frondihabitans</taxon>
    </lineage>
</organism>
<feature type="domain" description="HTH gntR-type" evidence="4">
    <location>
        <begin position="15"/>
        <end position="82"/>
    </location>
</feature>
<dbReference type="EMBL" id="BAABLM010000004">
    <property type="protein sequence ID" value="GAA4678180.1"/>
    <property type="molecule type" value="Genomic_DNA"/>
</dbReference>
<evidence type="ECO:0000259" key="4">
    <source>
        <dbReference type="PROSITE" id="PS50949"/>
    </source>
</evidence>
<sequence length="234" mass="25661">MPVPDRLDEPVPARRLLTDDVFDRLQDDIVRGRLAPGQRLYDLSLASELGLSRATVRTALLRLKEVKLVEAVPNLYTRVAPLDLVRYLETQDTARALYLFAARMGTPFLTDEQISGFRAYGDDAAERVEVDADNLFSGRAEAAALLPFVDALGNAALARAVQRLSPTIRRMTGLHADLIPCDGIFDTIRSLSAAAGRRDAEGVTAALNAYYDGPIAEFHERLGDLFDETGPVHP</sequence>
<keyword evidence="1" id="KW-0805">Transcription regulation</keyword>
<dbReference type="Proteomes" id="UP001501295">
    <property type="component" value="Unassembled WGS sequence"/>
</dbReference>
<dbReference type="InterPro" id="IPR000524">
    <property type="entry name" value="Tscrpt_reg_HTH_GntR"/>
</dbReference>
<dbReference type="RefSeq" id="WP_345376108.1">
    <property type="nucleotide sequence ID" value="NZ_BAABLM010000004.1"/>
</dbReference>
<dbReference type="PANTHER" id="PTHR43537">
    <property type="entry name" value="TRANSCRIPTIONAL REGULATOR, GNTR FAMILY"/>
    <property type="match status" value="1"/>
</dbReference>
<keyword evidence="6" id="KW-1185">Reference proteome</keyword>
<evidence type="ECO:0000256" key="1">
    <source>
        <dbReference type="ARBA" id="ARBA00023015"/>
    </source>
</evidence>
<proteinExistence type="predicted"/>
<dbReference type="Gene3D" id="1.10.10.10">
    <property type="entry name" value="Winged helix-like DNA-binding domain superfamily/Winged helix DNA-binding domain"/>
    <property type="match status" value="1"/>
</dbReference>
<keyword evidence="2" id="KW-0238">DNA-binding</keyword>
<dbReference type="SMART" id="SM00345">
    <property type="entry name" value="HTH_GNTR"/>
    <property type="match status" value="1"/>
</dbReference>
<name>A0ABP8W1M3_9MICO</name>
<evidence type="ECO:0000256" key="3">
    <source>
        <dbReference type="ARBA" id="ARBA00023163"/>
    </source>
</evidence>
<gene>
    <name evidence="5" type="ORF">GCM10025780_23870</name>
</gene>
<keyword evidence="3" id="KW-0804">Transcription</keyword>
<reference evidence="6" key="1">
    <citation type="journal article" date="2019" name="Int. J. Syst. Evol. Microbiol.">
        <title>The Global Catalogue of Microorganisms (GCM) 10K type strain sequencing project: providing services to taxonomists for standard genome sequencing and annotation.</title>
        <authorList>
            <consortium name="The Broad Institute Genomics Platform"/>
            <consortium name="The Broad Institute Genome Sequencing Center for Infectious Disease"/>
            <person name="Wu L."/>
            <person name="Ma J."/>
        </authorList>
    </citation>
    <scope>NUCLEOTIDE SEQUENCE [LARGE SCALE GENOMIC DNA]</scope>
    <source>
        <strain evidence="6">JCM 18956</strain>
    </source>
</reference>
<dbReference type="PROSITE" id="PS50949">
    <property type="entry name" value="HTH_GNTR"/>
    <property type="match status" value="1"/>
</dbReference>
<evidence type="ECO:0000256" key="2">
    <source>
        <dbReference type="ARBA" id="ARBA00023125"/>
    </source>
</evidence>
<dbReference type="Pfam" id="PF00392">
    <property type="entry name" value="GntR"/>
    <property type="match status" value="1"/>
</dbReference>
<evidence type="ECO:0000313" key="6">
    <source>
        <dbReference type="Proteomes" id="UP001501295"/>
    </source>
</evidence>